<dbReference type="AlphaFoldDB" id="A0A423UL89"/>
<evidence type="ECO:0000256" key="8">
    <source>
        <dbReference type="HAMAP-Rule" id="MF_00258"/>
    </source>
</evidence>
<feature type="active site" description="Proton donor/acceptor" evidence="8">
    <location>
        <position position="230"/>
    </location>
</feature>
<dbReference type="FunFam" id="3.40.50.1860:FF:000002">
    <property type="entry name" value="Glutamate racemase"/>
    <property type="match status" value="1"/>
</dbReference>
<dbReference type="Gene3D" id="3.40.50.1860">
    <property type="match status" value="2"/>
</dbReference>
<organism evidence="10 11">
    <name type="scientific">Gordonibacter urolithinfaciens</name>
    <dbReference type="NCBI Taxonomy" id="1335613"/>
    <lineage>
        <taxon>Bacteria</taxon>
        <taxon>Bacillati</taxon>
        <taxon>Actinomycetota</taxon>
        <taxon>Coriobacteriia</taxon>
        <taxon>Eggerthellales</taxon>
        <taxon>Eggerthellaceae</taxon>
        <taxon>Gordonibacter</taxon>
    </lineage>
</organism>
<evidence type="ECO:0000256" key="5">
    <source>
        <dbReference type="ARBA" id="ARBA00023235"/>
    </source>
</evidence>
<dbReference type="PROSITE" id="PS00923">
    <property type="entry name" value="ASP_GLU_RACEMASE_1"/>
    <property type="match status" value="1"/>
</dbReference>
<reference evidence="11" key="1">
    <citation type="submission" date="2018-05" db="EMBL/GenBank/DDBJ databases">
        <title>Genome Sequencing of selected type strains of the family Eggerthellaceae.</title>
        <authorList>
            <person name="Danylec N."/>
            <person name="Stoll D.A."/>
            <person name="Doetsch A."/>
            <person name="Huch M."/>
        </authorList>
    </citation>
    <scope>NUCLEOTIDE SEQUENCE [LARGE SCALE GENOMIC DNA]</scope>
    <source>
        <strain evidence="11">DSM 27213</strain>
    </source>
</reference>
<dbReference type="GO" id="GO:0008881">
    <property type="term" value="F:glutamate racemase activity"/>
    <property type="evidence" value="ECO:0007669"/>
    <property type="project" value="UniProtKB-UniRule"/>
</dbReference>
<dbReference type="Proteomes" id="UP000285258">
    <property type="component" value="Unassembled WGS sequence"/>
</dbReference>
<dbReference type="GO" id="GO:0008360">
    <property type="term" value="P:regulation of cell shape"/>
    <property type="evidence" value="ECO:0007669"/>
    <property type="project" value="UniProtKB-KW"/>
</dbReference>
<evidence type="ECO:0000256" key="2">
    <source>
        <dbReference type="ARBA" id="ARBA00013090"/>
    </source>
</evidence>
<dbReference type="RefSeq" id="WP_096226769.1">
    <property type="nucleotide sequence ID" value="NZ_CP168029.1"/>
</dbReference>
<comment type="function">
    <text evidence="8">Provides the (R)-glutamate required for cell wall biosynthesis.</text>
</comment>
<dbReference type="SUPFAM" id="SSF53681">
    <property type="entry name" value="Aspartate/glutamate racemase"/>
    <property type="match status" value="2"/>
</dbReference>
<dbReference type="InterPro" id="IPR004391">
    <property type="entry name" value="Glu_race"/>
</dbReference>
<evidence type="ECO:0000256" key="6">
    <source>
        <dbReference type="ARBA" id="ARBA00023316"/>
    </source>
</evidence>
<feature type="binding site" evidence="8">
    <location>
        <begin position="103"/>
        <end position="104"/>
    </location>
    <ligand>
        <name>substrate</name>
    </ligand>
</feature>
<dbReference type="EMBL" id="QIBW01000005">
    <property type="protein sequence ID" value="ROT90496.1"/>
    <property type="molecule type" value="Genomic_DNA"/>
</dbReference>
<keyword evidence="3 8" id="KW-0133">Cell shape</keyword>
<proteinExistence type="inferred from homology"/>
<dbReference type="PROSITE" id="PS00924">
    <property type="entry name" value="ASP_GLU_RACEMASE_2"/>
    <property type="match status" value="1"/>
</dbReference>
<protein>
    <recommendedName>
        <fullName evidence="7 8">Glutamate racemase</fullName>
        <ecNumber evidence="2 8">5.1.1.3</ecNumber>
    </recommendedName>
</protein>
<sequence>MDDMQTTFPVSGATAVPSSAPEPTAPAPTFDDAPIGVFDSGFGGLTVARELAKALPRESIVYLGDSARCPYGPRTLQEVDGFVQQIGGWLVDRGVKMVVIACNTATAAGLAHAQRTFPVPVIGVVEPGARAAAHATRNNRVGVVATKATVESNAYTLAIRHLDAGITVFSTATPRFVEIAEQGIRMAEGPLENYTSLASKVYIRPAFEEIAREYLEPLRRAGVDTLVLGCTHFPLLKALIGGVMGREVTLISSSTEAARDVAEILARRGAYARVDHEARYEFYTTGDDLEEFRGFGSRVFREPIDTVAHVDLA</sequence>
<name>A0A423UL89_9ACTN</name>
<dbReference type="GO" id="GO:0071555">
    <property type="term" value="P:cell wall organization"/>
    <property type="evidence" value="ECO:0007669"/>
    <property type="project" value="UniProtKB-KW"/>
</dbReference>
<evidence type="ECO:0000256" key="1">
    <source>
        <dbReference type="ARBA" id="ARBA00001602"/>
    </source>
</evidence>
<evidence type="ECO:0000256" key="3">
    <source>
        <dbReference type="ARBA" id="ARBA00022960"/>
    </source>
</evidence>
<dbReference type="PANTHER" id="PTHR21198">
    <property type="entry name" value="GLUTAMATE RACEMASE"/>
    <property type="match status" value="1"/>
</dbReference>
<dbReference type="InterPro" id="IPR015942">
    <property type="entry name" value="Asp/Glu/hydantoin_racemase"/>
</dbReference>
<dbReference type="InterPro" id="IPR018187">
    <property type="entry name" value="Asp/Glu_racemase_AS_1"/>
</dbReference>
<keyword evidence="5 8" id="KW-0413">Isomerase</keyword>
<dbReference type="GO" id="GO:0009252">
    <property type="term" value="P:peptidoglycan biosynthetic process"/>
    <property type="evidence" value="ECO:0007669"/>
    <property type="project" value="UniProtKB-UniRule"/>
</dbReference>
<feature type="binding site" evidence="8">
    <location>
        <begin position="71"/>
        <end position="72"/>
    </location>
    <ligand>
        <name>substrate</name>
    </ligand>
</feature>
<dbReference type="UniPathway" id="UPA00219"/>
<evidence type="ECO:0000313" key="10">
    <source>
        <dbReference type="EMBL" id="ROT90496.1"/>
    </source>
</evidence>
<dbReference type="HAMAP" id="MF_00258">
    <property type="entry name" value="Glu_racemase"/>
    <property type="match status" value="1"/>
</dbReference>
<evidence type="ECO:0000256" key="7">
    <source>
        <dbReference type="ARBA" id="ARBA00070053"/>
    </source>
</evidence>
<gene>
    <name evidence="8" type="primary">murI</name>
    <name evidence="10" type="ORF">DMP12_05665</name>
</gene>
<comment type="pathway">
    <text evidence="8">Cell wall biogenesis; peptidoglycan biosynthesis.</text>
</comment>
<dbReference type="InterPro" id="IPR033134">
    <property type="entry name" value="Asp/Glu_racemase_AS_2"/>
</dbReference>
<dbReference type="EC" id="5.1.1.3" evidence="2 8"/>
<dbReference type="Pfam" id="PF01177">
    <property type="entry name" value="Asp_Glu_race"/>
    <property type="match status" value="1"/>
</dbReference>
<feature type="binding site" evidence="8">
    <location>
        <begin position="39"/>
        <end position="40"/>
    </location>
    <ligand>
        <name>substrate</name>
    </ligand>
</feature>
<keyword evidence="4 8" id="KW-0573">Peptidoglycan synthesis</keyword>
<comment type="catalytic activity">
    <reaction evidence="1 8">
        <text>L-glutamate = D-glutamate</text>
        <dbReference type="Rhea" id="RHEA:12813"/>
        <dbReference type="ChEBI" id="CHEBI:29985"/>
        <dbReference type="ChEBI" id="CHEBI:29986"/>
        <dbReference type="EC" id="5.1.1.3"/>
    </reaction>
</comment>
<dbReference type="NCBIfam" id="TIGR00067">
    <property type="entry name" value="glut_race"/>
    <property type="match status" value="1"/>
</dbReference>
<evidence type="ECO:0000313" key="11">
    <source>
        <dbReference type="Proteomes" id="UP000285258"/>
    </source>
</evidence>
<feature type="binding site" evidence="8">
    <location>
        <begin position="231"/>
        <end position="232"/>
    </location>
    <ligand>
        <name>substrate</name>
    </ligand>
</feature>
<keyword evidence="6 8" id="KW-0961">Cell wall biogenesis/degradation</keyword>
<feature type="active site" description="Proton donor/acceptor" evidence="8">
    <location>
        <position position="102"/>
    </location>
</feature>
<feature type="compositionally biased region" description="Low complexity" evidence="9">
    <location>
        <begin position="13"/>
        <end position="30"/>
    </location>
</feature>
<evidence type="ECO:0000256" key="9">
    <source>
        <dbReference type="SAM" id="MobiDB-lite"/>
    </source>
</evidence>
<feature type="region of interest" description="Disordered" evidence="9">
    <location>
        <begin position="1"/>
        <end position="30"/>
    </location>
</feature>
<dbReference type="InterPro" id="IPR001920">
    <property type="entry name" value="Asp/Glu_race"/>
</dbReference>
<dbReference type="PANTHER" id="PTHR21198:SF2">
    <property type="entry name" value="GLUTAMATE RACEMASE"/>
    <property type="match status" value="1"/>
</dbReference>
<comment type="caution">
    <text evidence="10">The sequence shown here is derived from an EMBL/GenBank/DDBJ whole genome shotgun (WGS) entry which is preliminary data.</text>
</comment>
<evidence type="ECO:0000256" key="4">
    <source>
        <dbReference type="ARBA" id="ARBA00022984"/>
    </source>
</evidence>
<comment type="similarity">
    <text evidence="8">Belongs to the aspartate/glutamate racemases family.</text>
</comment>
<accession>A0A423UL89</accession>